<dbReference type="InterPro" id="IPR036855">
    <property type="entry name" value="Znf_CCCH_sf"/>
</dbReference>
<protein>
    <recommendedName>
        <fullName evidence="14">P-loop containing nucleoside triphosphate hydrolase protein</fullName>
    </recommendedName>
</protein>
<dbReference type="InterPro" id="IPR047187">
    <property type="entry name" value="SF1_C_Upf1"/>
</dbReference>
<evidence type="ECO:0000259" key="10">
    <source>
        <dbReference type="PROSITE" id="PS50103"/>
    </source>
</evidence>
<dbReference type="CDD" id="cd18808">
    <property type="entry name" value="SF1_C_Upf1"/>
    <property type="match status" value="1"/>
</dbReference>
<feature type="coiled-coil region" evidence="8">
    <location>
        <begin position="826"/>
        <end position="853"/>
    </location>
</feature>
<dbReference type="GO" id="GO:0002376">
    <property type="term" value="P:immune system process"/>
    <property type="evidence" value="ECO:0007669"/>
    <property type="project" value="UniProtKB-KW"/>
</dbReference>
<dbReference type="SMART" id="SM00356">
    <property type="entry name" value="ZnF_C3H1"/>
    <property type="match status" value="2"/>
</dbReference>
<evidence type="ECO:0000256" key="1">
    <source>
        <dbReference type="ARBA" id="ARBA00004496"/>
    </source>
</evidence>
<dbReference type="GO" id="GO:0005737">
    <property type="term" value="C:cytoplasm"/>
    <property type="evidence" value="ECO:0007669"/>
    <property type="project" value="UniProtKB-SubCell"/>
</dbReference>
<evidence type="ECO:0000256" key="8">
    <source>
        <dbReference type="SAM" id="Coils"/>
    </source>
</evidence>
<name>A0A0C3LC64_9AGAM</name>
<dbReference type="InterPro" id="IPR000571">
    <property type="entry name" value="Znf_CCCH"/>
</dbReference>
<accession>A0A0C3LC64</accession>
<keyword evidence="6" id="KW-0391">Immunity</keyword>
<dbReference type="Pfam" id="PF18044">
    <property type="entry name" value="zf-CCCH_4"/>
    <property type="match status" value="1"/>
</dbReference>
<dbReference type="Pfam" id="PF13086">
    <property type="entry name" value="AAA_11"/>
    <property type="match status" value="1"/>
</dbReference>
<dbReference type="Gene3D" id="3.40.50.300">
    <property type="entry name" value="P-loop containing nucleotide triphosphate hydrolases"/>
    <property type="match status" value="3"/>
</dbReference>
<dbReference type="InterPro" id="IPR041367">
    <property type="entry name" value="Znf-CCCH_4"/>
</dbReference>
<dbReference type="PANTHER" id="PTHR10887:SF445">
    <property type="entry name" value="NFX1-TYPE ZINC FINGER-CONTAINING PROTEIN 1"/>
    <property type="match status" value="1"/>
</dbReference>
<dbReference type="InterPro" id="IPR045055">
    <property type="entry name" value="DNA2/NAM7-like"/>
</dbReference>
<evidence type="ECO:0000313" key="12">
    <source>
        <dbReference type="EMBL" id="KIO31503.1"/>
    </source>
</evidence>
<keyword evidence="8" id="KW-0175">Coiled coil</keyword>
<keyword evidence="3 7" id="KW-0479">Metal-binding</keyword>
<dbReference type="GO" id="GO:0031380">
    <property type="term" value="C:nuclear RNA-directed RNA polymerase complex"/>
    <property type="evidence" value="ECO:0007669"/>
    <property type="project" value="TreeGrafter"/>
</dbReference>
<dbReference type="InterPro" id="IPR046439">
    <property type="entry name" value="ZF_RZ_dom"/>
</dbReference>
<keyword evidence="13" id="KW-1185">Reference proteome</keyword>
<dbReference type="InterPro" id="IPR027417">
    <property type="entry name" value="P-loop_NTPase"/>
</dbReference>
<dbReference type="GO" id="GO:0004386">
    <property type="term" value="F:helicase activity"/>
    <property type="evidence" value="ECO:0007669"/>
    <property type="project" value="InterPro"/>
</dbReference>
<dbReference type="Gene3D" id="4.10.1000.10">
    <property type="entry name" value="Zinc finger, CCCH-type"/>
    <property type="match status" value="1"/>
</dbReference>
<evidence type="ECO:0000256" key="2">
    <source>
        <dbReference type="ARBA" id="ARBA00022490"/>
    </source>
</evidence>
<feature type="region of interest" description="Disordered" evidence="9">
    <location>
        <begin position="1841"/>
        <end position="1862"/>
    </location>
</feature>
<dbReference type="InterPro" id="IPR041679">
    <property type="entry name" value="DNA2/NAM7-like_C"/>
</dbReference>
<proteinExistence type="predicted"/>
<evidence type="ECO:0008006" key="14">
    <source>
        <dbReference type="Google" id="ProtNLM"/>
    </source>
</evidence>
<dbReference type="PROSITE" id="PS50103">
    <property type="entry name" value="ZF_C3H1"/>
    <property type="match status" value="2"/>
</dbReference>
<dbReference type="PROSITE" id="PS51981">
    <property type="entry name" value="ZF_RZ"/>
    <property type="match status" value="1"/>
</dbReference>
<comment type="subcellular location">
    <subcellularLocation>
        <location evidence="1">Cytoplasm</location>
    </subcellularLocation>
</comment>
<dbReference type="SUPFAM" id="SSF90229">
    <property type="entry name" value="CCCH zinc finger"/>
    <property type="match status" value="1"/>
</dbReference>
<feature type="zinc finger region" description="C3H1-type" evidence="7">
    <location>
        <begin position="3"/>
        <end position="30"/>
    </location>
</feature>
<feature type="domain" description="C3H1-type" evidence="10">
    <location>
        <begin position="45"/>
        <end position="73"/>
    </location>
</feature>
<dbReference type="GO" id="GO:0008270">
    <property type="term" value="F:zinc ion binding"/>
    <property type="evidence" value="ECO:0007669"/>
    <property type="project" value="UniProtKB-KW"/>
</dbReference>
<dbReference type="EMBL" id="KN822962">
    <property type="protein sequence ID" value="KIO31503.1"/>
    <property type="molecule type" value="Genomic_DNA"/>
</dbReference>
<dbReference type="OrthoDB" id="2423195at2759"/>
<dbReference type="HOGENOM" id="CLU_001490_4_0_1"/>
<dbReference type="Proteomes" id="UP000054248">
    <property type="component" value="Unassembled WGS sequence"/>
</dbReference>
<evidence type="ECO:0000256" key="7">
    <source>
        <dbReference type="PROSITE-ProRule" id="PRU00723"/>
    </source>
</evidence>
<evidence type="ECO:0000256" key="5">
    <source>
        <dbReference type="ARBA" id="ARBA00022833"/>
    </source>
</evidence>
<dbReference type="CDD" id="cd06008">
    <property type="entry name" value="NF-X1-zinc-finger"/>
    <property type="match status" value="1"/>
</dbReference>
<dbReference type="Pfam" id="PF20173">
    <property type="entry name" value="ZnF_RZ-type"/>
    <property type="match status" value="1"/>
</dbReference>
<feature type="domain" description="C3H1-type" evidence="10">
    <location>
        <begin position="3"/>
        <end position="30"/>
    </location>
</feature>
<feature type="domain" description="RZ-type" evidence="11">
    <location>
        <begin position="2119"/>
        <end position="2197"/>
    </location>
</feature>
<keyword evidence="4 7" id="KW-0863">Zinc-finger</keyword>
<evidence type="ECO:0000256" key="6">
    <source>
        <dbReference type="ARBA" id="ARBA00022859"/>
    </source>
</evidence>
<gene>
    <name evidence="12" type="ORF">M407DRAFT_67850</name>
</gene>
<dbReference type="GO" id="GO:0031048">
    <property type="term" value="P:regulatory ncRNA-mediated heterochromatin formation"/>
    <property type="evidence" value="ECO:0007669"/>
    <property type="project" value="TreeGrafter"/>
</dbReference>
<evidence type="ECO:0000256" key="3">
    <source>
        <dbReference type="ARBA" id="ARBA00022723"/>
    </source>
</evidence>
<dbReference type="InterPro" id="IPR041677">
    <property type="entry name" value="DNA2/NAM7_AAA_11"/>
</dbReference>
<dbReference type="SUPFAM" id="SSF52540">
    <property type="entry name" value="P-loop containing nucleoside triphosphate hydrolases"/>
    <property type="match status" value="1"/>
</dbReference>
<evidence type="ECO:0000256" key="4">
    <source>
        <dbReference type="ARBA" id="ARBA00022771"/>
    </source>
</evidence>
<evidence type="ECO:0000256" key="9">
    <source>
        <dbReference type="SAM" id="MobiDB-lite"/>
    </source>
</evidence>
<reference evidence="13" key="2">
    <citation type="submission" date="2015-01" db="EMBL/GenBank/DDBJ databases">
        <title>Evolutionary Origins and Diversification of the Mycorrhizal Mutualists.</title>
        <authorList>
            <consortium name="DOE Joint Genome Institute"/>
            <consortium name="Mycorrhizal Genomics Consortium"/>
            <person name="Kohler A."/>
            <person name="Kuo A."/>
            <person name="Nagy L.G."/>
            <person name="Floudas D."/>
            <person name="Copeland A."/>
            <person name="Barry K.W."/>
            <person name="Cichocki N."/>
            <person name="Veneault-Fourrey C."/>
            <person name="LaButti K."/>
            <person name="Lindquist E.A."/>
            <person name="Lipzen A."/>
            <person name="Lundell T."/>
            <person name="Morin E."/>
            <person name="Murat C."/>
            <person name="Riley R."/>
            <person name="Ohm R."/>
            <person name="Sun H."/>
            <person name="Tunlid A."/>
            <person name="Henrissat B."/>
            <person name="Grigoriev I.V."/>
            <person name="Hibbett D.S."/>
            <person name="Martin F."/>
        </authorList>
    </citation>
    <scope>NUCLEOTIDE SEQUENCE [LARGE SCALE GENOMIC DNA]</scope>
    <source>
        <strain evidence="13">MUT 4182</strain>
    </source>
</reference>
<keyword evidence="2" id="KW-0963">Cytoplasm</keyword>
<evidence type="ECO:0000259" key="11">
    <source>
        <dbReference type="PROSITE" id="PS51981"/>
    </source>
</evidence>
<feature type="zinc finger region" description="C3H1-type" evidence="7">
    <location>
        <begin position="45"/>
        <end position="73"/>
    </location>
</feature>
<keyword evidence="5 7" id="KW-0862">Zinc</keyword>
<organism evidence="12 13">
    <name type="scientific">Tulasnella calospora MUT 4182</name>
    <dbReference type="NCBI Taxonomy" id="1051891"/>
    <lineage>
        <taxon>Eukaryota</taxon>
        <taxon>Fungi</taxon>
        <taxon>Dikarya</taxon>
        <taxon>Basidiomycota</taxon>
        <taxon>Agaricomycotina</taxon>
        <taxon>Agaricomycetes</taxon>
        <taxon>Cantharellales</taxon>
        <taxon>Tulasnellaceae</taxon>
        <taxon>Tulasnella</taxon>
    </lineage>
</organism>
<reference evidence="12 13" key="1">
    <citation type="submission" date="2014-04" db="EMBL/GenBank/DDBJ databases">
        <authorList>
            <consortium name="DOE Joint Genome Institute"/>
            <person name="Kuo A."/>
            <person name="Girlanda M."/>
            <person name="Perotto S."/>
            <person name="Kohler A."/>
            <person name="Nagy L.G."/>
            <person name="Floudas D."/>
            <person name="Copeland A."/>
            <person name="Barry K.W."/>
            <person name="Cichocki N."/>
            <person name="Veneault-Fourrey C."/>
            <person name="LaButti K."/>
            <person name="Lindquist E.A."/>
            <person name="Lipzen A."/>
            <person name="Lundell T."/>
            <person name="Morin E."/>
            <person name="Murat C."/>
            <person name="Sun H."/>
            <person name="Tunlid A."/>
            <person name="Henrissat B."/>
            <person name="Grigoriev I.V."/>
            <person name="Hibbett D.S."/>
            <person name="Martin F."/>
            <person name="Nordberg H.P."/>
            <person name="Cantor M.N."/>
            <person name="Hua S.X."/>
        </authorList>
    </citation>
    <scope>NUCLEOTIDE SEQUENCE [LARGE SCALE GENOMIC DNA]</scope>
    <source>
        <strain evidence="12 13">MUT 4182</strain>
    </source>
</reference>
<dbReference type="PANTHER" id="PTHR10887">
    <property type="entry name" value="DNA2/NAM7 HELICASE FAMILY"/>
    <property type="match status" value="1"/>
</dbReference>
<dbReference type="Pfam" id="PF13087">
    <property type="entry name" value="AAA_12"/>
    <property type="match status" value="1"/>
</dbReference>
<evidence type="ECO:0000313" key="13">
    <source>
        <dbReference type="Proteomes" id="UP000054248"/>
    </source>
</evidence>
<sequence>MPPKAKAVCKQYQQGRCSYGPKCKFAHTKNSPAVSSNQAPKFVADLPRGTCRSFWETGRCDRGYGCKYQHSSRAAQASLVAVSVPSTVTAWNEEDMDRYVDPFSDGFAPYTLNPSQVHLQIKPFIQPESRFTNNNEIYQFATILGSVSPYNSSWDIEIGQVSRLPNGEAIHRIQDILLHESVSSEGDQYTNISFQRVYLPVLGYLSSRWVVRSTLRKNVNALYGLLDHSFDEVDRVLESCISACMARMSFNDNSMPVSGLQVFRIITKCLYEYATRFKNAVAQHPCFATLVTKLVEWSNSWASDVCASPPRFTDPISGWTSAGKAFAIERMKKAIDTLFEVVERAEGSTLRRPQLGPEVVTRNSGTQALLDGLQMTYDGPGVHHEGGVPRHDNDKEDVSQIEVVPTHAELTCPAGPYLPANLPGAFHHLPASSMERLVDIQFRLLREELIAPIRSSLAHVLHDYEQPPKTKTQLHTILAKSGGLYKAAQAGWDSVMFSVYTGVNFKSITCDPRRGLAADLTFDTPSGRGRDPSPAKRSAYWESVGKRRLMQGGLVGLLWVPPTGNSAVQGIRFYLGTVTSSLDDLRQSAKQSMDRLAIKVSFFDAEVDIRILNALQQRRPKEEGTKLLLEAPIMFESIRPFLETLKSRPPTSVPFSRYIAHRDGGNLSSVTIDPPAYVTPQFSFKLDSLFDCTPPISLSLQPHNEPSVQQARDTLKAKSRLDPSQADALVNALTSEVSLIQGPPGTGKSYTGVELLRVLISNNIRPILLIAFTNHALDNIISHVLDKGLTNKIIRLGSRSNDETVAQYTLETVMRTRSTSQADRSAGRAYKKMKEVQEEMSKLMEKVVATKVEEKDFRTYLQQHYPLHEASTYQPPPWIQQIFNDSKDWQKASKRGNRPQTLGDFWRTAEDIAFLNPPPVSAPNAGRGKKGKWPAQGYRILQNQNGEELSAEDDEEEEDPWLSQMTSFFAGLSISNIPRTPSGNRPTDQLLSDPNVWSMSAPERQRLHSYWTTQLRDQAKEEQKDEFSRLKARHAETRSSWGDILDQGKLEVLSKADLIGCTTNGAAKLTSLLQSVAPKVLLVEEAGQVLEAHILASLVPSIEHLILIGDPLQLRPTIENYQLSMDNPRTGKVFRFDQSLMERLSSTGLHMSRLDVQRRMRPQISNLVRQTLYPALQDHEIVRSPPSVRGMARDVFFLDHRNAEESGGDDSASKTNTYEAKMIKDLVLYFLKQGKYTKTGDVVVLCAYLGQLAKVRKLLSSEVATVIDERDAVQLINHADNDDDAADILADSTEQVHVAKRVLLRTVDNFQGEEGTIVILSLVRNSGDTPMSGRKIGFLRSTNRANVALSRAREGLYILGNADDLLASKSAMWSGVIEQLRENDQIGPAFPLACSRHPDTVIEVSKPGQIAIHAPDGGCLESCNSRLKCGHLCPLKCHPDDPQHRTVRCVGPCVKFCGRSHPCSKPCSAPCGLCDHPTNYGFPCGHMGSVRCHQIDNPQNLRCSFLVPKPLPRCGHSAIIACSDDAKDVFCQMPCGAILPCCGRPCQDLCGNCQALNAQGPIVKHTDHPCGKSLYCGHSCSGVCTTNHDCADFPCQDRCRQRCEHHGCALPCTDPCAPCMQPCGWVCEHRGLCPVVCGAPCARLPCDLRCEFYLACGHRCPSVCGEPCEKQLCPLCANETAQTQVVDVIMGKQLCEIDPHGEELDELIITLACGHVFTVETLDGICELESYYTRDDEDAWASIAPPPQGLRRPPTCPHCREPIKSLRYGRVYKRADLDMSEQNVATSCRRALRLIHEGVAAFDGAKISKDLEKALEKIPAGELPVGGGAAAEQELDIREKKSIRPNEPLPVPSKRFDKKSSHLRPVPKSIKEAWIKATRRLIAYYEDASKVAGTTSSHVRAYEAAVATLYRQYLEELGYSNDLPGAVTPEDMALGLARKHCGLPAPPKADVRFRVEACWLTFNIRFHMVTLAQKVAEILVKAKVGEKVKAYWADMIEDIIYSVERDATMAIEVAQKSQSNRQIVRTALFLMEAQYQAFSHRVDRYLIAGRLDNLKEEAREGCAKAKVAMEQYSRLFREAMDFRLPDQQWLKDNYGAPAEAIVAKWVAMIARLDGGYTPVTDAEKREIVKALMGGFLGIKTRGHFYQCPNGHAYVITECGGAMEESRCPECNSVIGGSSHALNSSNTRAMDLENIGREEGMAASPFAWGQGA</sequence>